<dbReference type="InterPro" id="IPR055188">
    <property type="entry name" value="Choice_anch_I"/>
</dbReference>
<dbReference type="Proteomes" id="UP000033684">
    <property type="component" value="Unassembled WGS sequence"/>
</dbReference>
<feature type="compositionally biased region" description="Basic and acidic residues" evidence="1">
    <location>
        <begin position="399"/>
        <end position="422"/>
    </location>
</feature>
<dbReference type="EMBL" id="LAJX01000104">
    <property type="protein sequence ID" value="KJV06522.1"/>
    <property type="molecule type" value="Genomic_DNA"/>
</dbReference>
<evidence type="ECO:0000256" key="2">
    <source>
        <dbReference type="SAM" id="SignalP"/>
    </source>
</evidence>
<sequence>MKKNLMALAFGLIMNGSVYAESVISLEVIGQHQTGVFAEGAAEIVAFDAGSQRVFKVNAQSATVDVLDISKPSTPVLVNTIDATSLGASANSVAVNKGVVAVAIEAVNKQDPGVVAFYDASTLSLLKSVTVGALPDMLTFTPDGRNVLVANEGEPNDDYTVDPEGSVSIIDIAKGVANAIVRTVDFKAFNGMEAELRAKGVRIFGLGATAAQDFEPEFITLSDNSRYAWVSLQEANALALIDVNLAKVLDIQPLGFKDHSKVKNAIDASDRDSRINITKWPVKGMFQPDGIASYNYRGDTFIVTANEGDSRDYDGYSEEARVKDLVLDPTAFPNAAELQKDENLGRLKTTLANGDTDGDGDVDEIYSFGARSFSIRNSRGQLVFDSGADFEKITKQRLKSEFNSNHEENGSFDSRSDDKGPEPEGVVLGTIGNQVFAFIGLERIGGIMIYDVTDPYNVTFVDYINNRNFNVDAQLADGSVNPSVGDLGPEGLTFIPAGKSPNKKPLLVVGNEVSGTTTVYQVMVKKLK</sequence>
<dbReference type="PANTHER" id="PTHR46928:SF1">
    <property type="entry name" value="MESENCHYME-SPECIFIC CELL SURFACE GLYCOPROTEIN"/>
    <property type="match status" value="1"/>
</dbReference>
<dbReference type="OrthoDB" id="9803927at2"/>
<dbReference type="PANTHER" id="PTHR46928">
    <property type="entry name" value="MESENCHYME-SPECIFIC CELL SURFACE GLYCOPROTEIN"/>
    <property type="match status" value="1"/>
</dbReference>
<dbReference type="Gene3D" id="2.130.10.10">
    <property type="entry name" value="YVTN repeat-like/Quinoprotein amine dehydrogenase"/>
    <property type="match status" value="1"/>
</dbReference>
<dbReference type="AlphaFoldDB" id="A0A0F3IIM0"/>
<organism evidence="4 5">
    <name type="scientific">Methylocucumis oryzae</name>
    <dbReference type="NCBI Taxonomy" id="1632867"/>
    <lineage>
        <taxon>Bacteria</taxon>
        <taxon>Pseudomonadati</taxon>
        <taxon>Pseudomonadota</taxon>
        <taxon>Gammaproteobacteria</taxon>
        <taxon>Methylococcales</taxon>
        <taxon>Methylococcaceae</taxon>
        <taxon>Methylocucumis</taxon>
    </lineage>
</organism>
<evidence type="ECO:0000313" key="5">
    <source>
        <dbReference type="Proteomes" id="UP000033684"/>
    </source>
</evidence>
<dbReference type="SUPFAM" id="SSF51004">
    <property type="entry name" value="C-terminal (heme d1) domain of cytochrome cd1-nitrite reductase"/>
    <property type="match status" value="1"/>
</dbReference>
<dbReference type="InterPro" id="IPR011048">
    <property type="entry name" value="Haem_d1_sf"/>
</dbReference>
<feature type="region of interest" description="Disordered" evidence="1">
    <location>
        <begin position="399"/>
        <end position="426"/>
    </location>
</feature>
<feature type="chain" id="PRO_5002462349" evidence="2">
    <location>
        <begin position="21"/>
        <end position="528"/>
    </location>
</feature>
<dbReference type="PATRIC" id="fig|1632867.3.peg.163"/>
<keyword evidence="5" id="KW-1185">Reference proteome</keyword>
<reference evidence="5" key="1">
    <citation type="submission" date="2015-03" db="EMBL/GenBank/DDBJ databases">
        <title>Draft genome sequence of a novel methanotroph (Sn10-6) isolated from flooded ricefield rhizosphere in India.</title>
        <authorList>
            <person name="Pandit P.S."/>
            <person name="Pore S.D."/>
            <person name="Arora P."/>
            <person name="Kapse N.G."/>
            <person name="Dhakephalkar P.K."/>
            <person name="Rahalkar M.C."/>
        </authorList>
    </citation>
    <scope>NUCLEOTIDE SEQUENCE [LARGE SCALE GENOMIC DNA]</scope>
    <source>
        <strain evidence="5">Sn10-6</strain>
    </source>
</reference>
<dbReference type="Pfam" id="PF22494">
    <property type="entry name" value="choice_anch_I"/>
    <property type="match status" value="1"/>
</dbReference>
<feature type="domain" description="Choice-of-anchor I" evidence="3">
    <location>
        <begin position="36"/>
        <end position="522"/>
    </location>
</feature>
<evidence type="ECO:0000259" key="3">
    <source>
        <dbReference type="Pfam" id="PF22494"/>
    </source>
</evidence>
<keyword evidence="2" id="KW-0732">Signal</keyword>
<proteinExistence type="predicted"/>
<gene>
    <name evidence="4" type="ORF">VZ94_10585</name>
</gene>
<evidence type="ECO:0000313" key="4">
    <source>
        <dbReference type="EMBL" id="KJV06522.1"/>
    </source>
</evidence>
<name>A0A0F3IIM0_9GAMM</name>
<protein>
    <submittedName>
        <fullName evidence="4">Alkaline phosphatase</fullName>
    </submittedName>
</protein>
<reference evidence="4 5" key="2">
    <citation type="journal article" date="2016" name="Microb. Ecol.">
        <title>Genome Characteristics of a Novel Type I Methanotroph (Sn10-6) Isolated from a Flooded Indian Rice Field.</title>
        <authorList>
            <person name="Rahalkar M.C."/>
            <person name="Pandit P.S."/>
            <person name="Dhakephalkar P.K."/>
            <person name="Pore S."/>
            <person name="Arora P."/>
            <person name="Kapse N."/>
        </authorList>
    </citation>
    <scope>NUCLEOTIDE SEQUENCE [LARGE SCALE GENOMIC DNA]</scope>
    <source>
        <strain evidence="4 5">Sn10-6</strain>
    </source>
</reference>
<dbReference type="NCBIfam" id="NF038117">
    <property type="entry name" value="choice_anch_I"/>
    <property type="match status" value="1"/>
</dbReference>
<feature type="signal peptide" evidence="2">
    <location>
        <begin position="1"/>
        <end position="20"/>
    </location>
</feature>
<evidence type="ECO:0000256" key="1">
    <source>
        <dbReference type="SAM" id="MobiDB-lite"/>
    </source>
</evidence>
<dbReference type="RefSeq" id="WP_045779212.1">
    <property type="nucleotide sequence ID" value="NZ_LAJX01000104.1"/>
</dbReference>
<dbReference type="InterPro" id="IPR015943">
    <property type="entry name" value="WD40/YVTN_repeat-like_dom_sf"/>
</dbReference>
<accession>A0A0F3IIM0</accession>
<dbReference type="InterPro" id="IPR052956">
    <property type="entry name" value="Mesenchyme-surface_protein"/>
</dbReference>
<comment type="caution">
    <text evidence="4">The sequence shown here is derived from an EMBL/GenBank/DDBJ whole genome shotgun (WGS) entry which is preliminary data.</text>
</comment>